<accession>X0V0J5</accession>
<dbReference type="PANTHER" id="PTHR36453">
    <property type="entry name" value="SECRETED PROTEIN-RELATED"/>
    <property type="match status" value="1"/>
</dbReference>
<evidence type="ECO:0008006" key="2">
    <source>
        <dbReference type="Google" id="ProtNLM"/>
    </source>
</evidence>
<sequence>SCLNQPDGYWVGAMIWVTPGDEWVTHRTKINTFTKNTYKLTFDEYASKSHYHIKTGNKYYIYNKFEELDSPGEWYLDKDSNTVYLWLPDGDNPNNHTVESSDPDMKSTGFVLDELSFIKVKGFRVFDGTVSLKNSNNCIIENCRLLWGGRGMYITGSHNKVRN</sequence>
<protein>
    <recommendedName>
        <fullName evidence="2">Right handed beta helix domain-containing protein</fullName>
    </recommendedName>
</protein>
<reference evidence="1" key="1">
    <citation type="journal article" date="2014" name="Front. Microbiol.">
        <title>High frequency of phylogenetically diverse reductive dehalogenase-homologous genes in deep subseafloor sedimentary metagenomes.</title>
        <authorList>
            <person name="Kawai M."/>
            <person name="Futagami T."/>
            <person name="Toyoda A."/>
            <person name="Takaki Y."/>
            <person name="Nishi S."/>
            <person name="Hori S."/>
            <person name="Arai W."/>
            <person name="Tsubouchi T."/>
            <person name="Morono Y."/>
            <person name="Uchiyama I."/>
            <person name="Ito T."/>
            <person name="Fujiyama A."/>
            <person name="Inagaki F."/>
            <person name="Takami H."/>
        </authorList>
    </citation>
    <scope>NUCLEOTIDE SEQUENCE</scope>
    <source>
        <strain evidence="1">Expedition CK06-06</strain>
    </source>
</reference>
<dbReference type="AlphaFoldDB" id="X0V0J5"/>
<dbReference type="InterPro" id="IPR011050">
    <property type="entry name" value="Pectin_lyase_fold/virulence"/>
</dbReference>
<gene>
    <name evidence="1" type="ORF">S01H1_23047</name>
</gene>
<proteinExistence type="predicted"/>
<dbReference type="EMBL" id="BARS01013174">
    <property type="protein sequence ID" value="GAF94180.1"/>
    <property type="molecule type" value="Genomic_DNA"/>
</dbReference>
<comment type="caution">
    <text evidence="1">The sequence shown here is derived from an EMBL/GenBank/DDBJ whole genome shotgun (WGS) entry which is preliminary data.</text>
</comment>
<evidence type="ECO:0000313" key="1">
    <source>
        <dbReference type="EMBL" id="GAF94180.1"/>
    </source>
</evidence>
<organism evidence="1">
    <name type="scientific">marine sediment metagenome</name>
    <dbReference type="NCBI Taxonomy" id="412755"/>
    <lineage>
        <taxon>unclassified sequences</taxon>
        <taxon>metagenomes</taxon>
        <taxon>ecological metagenomes</taxon>
    </lineage>
</organism>
<name>X0V0J5_9ZZZZ</name>
<dbReference type="SUPFAM" id="SSF51126">
    <property type="entry name" value="Pectin lyase-like"/>
    <property type="match status" value="1"/>
</dbReference>
<dbReference type="PANTHER" id="PTHR36453:SF1">
    <property type="entry name" value="RIGHT HANDED BETA HELIX DOMAIN-CONTAINING PROTEIN"/>
    <property type="match status" value="1"/>
</dbReference>
<feature type="non-terminal residue" evidence="1">
    <location>
        <position position="1"/>
    </location>
</feature>